<dbReference type="PIRSF" id="PIRSF005739">
    <property type="entry name" value="O-mtase"/>
    <property type="match status" value="1"/>
</dbReference>
<dbReference type="Pfam" id="PF08100">
    <property type="entry name" value="Dimerisation"/>
    <property type="match status" value="1"/>
</dbReference>
<dbReference type="GO" id="GO:0008171">
    <property type="term" value="F:O-methyltransferase activity"/>
    <property type="evidence" value="ECO:0007669"/>
    <property type="project" value="InterPro"/>
</dbReference>
<evidence type="ECO:0000256" key="1">
    <source>
        <dbReference type="ARBA" id="ARBA00022603"/>
    </source>
</evidence>
<dbReference type="Gene3D" id="3.40.50.150">
    <property type="entry name" value="Vaccinia Virus protein VP39"/>
    <property type="match status" value="1"/>
</dbReference>
<feature type="domain" description="O-methyltransferase C-terminal" evidence="5">
    <location>
        <begin position="120"/>
        <end position="324"/>
    </location>
</feature>
<dbReference type="Gene3D" id="1.10.287.1350">
    <property type="match status" value="1"/>
</dbReference>
<feature type="active site" description="Proton acceptor" evidence="4">
    <location>
        <position position="255"/>
    </location>
</feature>
<dbReference type="SUPFAM" id="SSF53335">
    <property type="entry name" value="S-adenosyl-L-methionine-dependent methyltransferases"/>
    <property type="match status" value="1"/>
</dbReference>
<dbReference type="GO" id="GO:0032259">
    <property type="term" value="P:methylation"/>
    <property type="evidence" value="ECO:0007669"/>
    <property type="project" value="UniProtKB-KW"/>
</dbReference>
<dbReference type="EMBL" id="CP033464">
    <property type="protein sequence ID" value="QDX92823.1"/>
    <property type="molecule type" value="Genomic_DNA"/>
</dbReference>
<dbReference type="PANTHER" id="PTHR43712">
    <property type="entry name" value="PUTATIVE (AFU_ORTHOLOGUE AFUA_4G14580)-RELATED"/>
    <property type="match status" value="1"/>
</dbReference>
<evidence type="ECO:0000313" key="8">
    <source>
        <dbReference type="Proteomes" id="UP000319432"/>
    </source>
</evidence>
<dbReference type="GO" id="GO:0046983">
    <property type="term" value="F:protein dimerization activity"/>
    <property type="evidence" value="ECO:0007669"/>
    <property type="project" value="InterPro"/>
</dbReference>
<evidence type="ECO:0000259" key="5">
    <source>
        <dbReference type="Pfam" id="PF00891"/>
    </source>
</evidence>
<dbReference type="InterPro" id="IPR012967">
    <property type="entry name" value="COMT_dimerisation"/>
</dbReference>
<name>A0A518V786_BRELA</name>
<dbReference type="Proteomes" id="UP000319432">
    <property type="component" value="Chromosome"/>
</dbReference>
<evidence type="ECO:0000313" key="7">
    <source>
        <dbReference type="EMBL" id="QDX92823.1"/>
    </source>
</evidence>
<proteinExistence type="predicted"/>
<dbReference type="InterPro" id="IPR029063">
    <property type="entry name" value="SAM-dependent_MTases_sf"/>
</dbReference>
<dbReference type="Gene3D" id="1.10.10.10">
    <property type="entry name" value="Winged helix-like DNA-binding domain superfamily/Winged helix DNA-binding domain"/>
    <property type="match status" value="1"/>
</dbReference>
<keyword evidence="1 7" id="KW-0489">Methyltransferase</keyword>
<dbReference type="InterPro" id="IPR036390">
    <property type="entry name" value="WH_DNA-bd_sf"/>
</dbReference>
<evidence type="ECO:0000259" key="6">
    <source>
        <dbReference type="Pfam" id="PF08100"/>
    </source>
</evidence>
<dbReference type="CDD" id="cd02440">
    <property type="entry name" value="AdoMet_MTases"/>
    <property type="match status" value="1"/>
</dbReference>
<dbReference type="InterPro" id="IPR001077">
    <property type="entry name" value="COMT_C"/>
</dbReference>
<dbReference type="PROSITE" id="PS51683">
    <property type="entry name" value="SAM_OMT_II"/>
    <property type="match status" value="1"/>
</dbReference>
<dbReference type="OrthoDB" id="7418600at2"/>
<accession>A0A518V786</accession>
<evidence type="ECO:0000256" key="3">
    <source>
        <dbReference type="ARBA" id="ARBA00022691"/>
    </source>
</evidence>
<keyword evidence="8" id="KW-1185">Reference proteome</keyword>
<protein>
    <submittedName>
        <fullName evidence="7">Methyltransferase</fullName>
    </submittedName>
</protein>
<dbReference type="SUPFAM" id="SSF46785">
    <property type="entry name" value="Winged helix' DNA-binding domain"/>
    <property type="match status" value="1"/>
</dbReference>
<dbReference type="Pfam" id="PF00891">
    <property type="entry name" value="Methyltransf_2"/>
    <property type="match status" value="1"/>
</dbReference>
<reference evidence="7 8" key="1">
    <citation type="submission" date="2018-11" db="EMBL/GenBank/DDBJ databases">
        <title>Phylogenetic determinants of toxin gene distribution in genomes of Brevibacillus laterosporus.</title>
        <authorList>
            <person name="Glare T.R."/>
            <person name="Durrant A."/>
            <person name="Berry C."/>
            <person name="Palma L."/>
            <person name="Ormskirk M."/>
            <person name="Cox M.O."/>
        </authorList>
    </citation>
    <scope>NUCLEOTIDE SEQUENCE [LARGE SCALE GENOMIC DNA]</scope>
    <source>
        <strain evidence="7 8">1821L</strain>
    </source>
</reference>
<evidence type="ECO:0000256" key="4">
    <source>
        <dbReference type="PIRSR" id="PIRSR005739-1"/>
    </source>
</evidence>
<sequence>MFLREKDTVEMSADMALLEKLFMPFMFQAIYVAADLQLADHLEDGSKSVGELARVTQTDEAALYRVLRALSSMEIFKESEKGVFQLTPMAEYLKSDVEGSLHSMALMLGEHWIWQTLPGLSTSVKTGESSFDKTLKLPFYEYLNQTENKKAGETFNLAMYHNTQRQIEQILTNYDFSAYHKIVDVAGNHGQLLTAILKQTPDSEGVLFDRPYAREMALANLDKEEVSDRCEFIVGDFFKEIPKGGDLYILKHILHNWDDDKAIEILKQCREAMGENGKLLVIESVVAESNARDMIKFLDLQMLLLLGGKERTKEEYSQLCEASGLFMHRVIETSMGMALMEIYRV</sequence>
<keyword evidence="3" id="KW-0949">S-adenosyl-L-methionine</keyword>
<dbReference type="InterPro" id="IPR036388">
    <property type="entry name" value="WH-like_DNA-bd_sf"/>
</dbReference>
<feature type="domain" description="O-methyltransferase dimerisation" evidence="6">
    <location>
        <begin position="25"/>
        <end position="93"/>
    </location>
</feature>
<dbReference type="PANTHER" id="PTHR43712:SF2">
    <property type="entry name" value="O-METHYLTRANSFERASE CICE"/>
    <property type="match status" value="1"/>
</dbReference>
<gene>
    <name evidence="7" type="ORF">EEL30_11210</name>
</gene>
<evidence type="ECO:0000256" key="2">
    <source>
        <dbReference type="ARBA" id="ARBA00022679"/>
    </source>
</evidence>
<organism evidence="7 8">
    <name type="scientific">Brevibacillus laterosporus</name>
    <name type="common">Bacillus laterosporus</name>
    <dbReference type="NCBI Taxonomy" id="1465"/>
    <lineage>
        <taxon>Bacteria</taxon>
        <taxon>Bacillati</taxon>
        <taxon>Bacillota</taxon>
        <taxon>Bacilli</taxon>
        <taxon>Bacillales</taxon>
        <taxon>Paenibacillaceae</taxon>
        <taxon>Brevibacillus</taxon>
    </lineage>
</organism>
<dbReference type="InterPro" id="IPR016461">
    <property type="entry name" value="COMT-like"/>
</dbReference>
<keyword evidence="2 7" id="KW-0808">Transferase</keyword>
<dbReference type="AlphaFoldDB" id="A0A518V786"/>